<evidence type="ECO:0000256" key="12">
    <source>
        <dbReference type="SAM" id="MobiDB-lite"/>
    </source>
</evidence>
<evidence type="ECO:0000256" key="10">
    <source>
        <dbReference type="ARBA" id="ARBA00023316"/>
    </source>
</evidence>
<dbReference type="Proteomes" id="UP000682739">
    <property type="component" value="Chromosome"/>
</dbReference>
<comment type="function">
    <text evidence="1">Flagellum-specific muramidase which hydrolyzes the peptidoglycan layer to assemble the rod structure in the periplasmic space.</text>
</comment>
<feature type="domain" description="Mannosyl-glycoprotein endo-beta-N-acetylglucosamidase-like" evidence="13">
    <location>
        <begin position="167"/>
        <end position="322"/>
    </location>
</feature>
<dbReference type="GO" id="GO:0044780">
    <property type="term" value="P:bacterial-type flagellum assembly"/>
    <property type="evidence" value="ECO:0007669"/>
    <property type="project" value="InterPro"/>
</dbReference>
<keyword evidence="6" id="KW-0574">Periplasm</keyword>
<dbReference type="GO" id="GO:0071555">
    <property type="term" value="P:cell wall organization"/>
    <property type="evidence" value="ECO:0007669"/>
    <property type="project" value="UniProtKB-KW"/>
</dbReference>
<dbReference type="Gene3D" id="1.10.530.10">
    <property type="match status" value="1"/>
</dbReference>
<evidence type="ECO:0000256" key="5">
    <source>
        <dbReference type="ARBA" id="ARBA00013433"/>
    </source>
</evidence>
<keyword evidence="9 14" id="KW-0326">Glycosidase</keyword>
<keyword evidence="14" id="KW-0282">Flagellum</keyword>
<evidence type="ECO:0000256" key="2">
    <source>
        <dbReference type="ARBA" id="ARBA00004418"/>
    </source>
</evidence>
<comment type="similarity">
    <text evidence="4">In the C-terminal section; belongs to the glycosyl hydrolase 73 family.</text>
</comment>
<proteinExistence type="inferred from homology"/>
<dbReference type="GO" id="GO:0016798">
    <property type="term" value="F:hydrolase activity, acting on glycosyl bonds"/>
    <property type="evidence" value="ECO:0007669"/>
    <property type="project" value="UniProtKB-KW"/>
</dbReference>
<evidence type="ECO:0000256" key="1">
    <source>
        <dbReference type="ARBA" id="ARBA00002954"/>
    </source>
</evidence>
<keyword evidence="7" id="KW-1005">Bacterial flagellum biogenesis</keyword>
<dbReference type="GO" id="GO:0004040">
    <property type="term" value="F:amidase activity"/>
    <property type="evidence" value="ECO:0007669"/>
    <property type="project" value="InterPro"/>
</dbReference>
<dbReference type="InterPro" id="IPR013377">
    <property type="entry name" value="FlgJ"/>
</dbReference>
<keyword evidence="8 14" id="KW-0378">Hydrolase</keyword>
<dbReference type="EMBL" id="CP072110">
    <property type="protein sequence ID" value="QTH63792.1"/>
    <property type="molecule type" value="Genomic_DNA"/>
</dbReference>
<dbReference type="Gene3D" id="2.10.70.40">
    <property type="entry name" value="peptidoglycan hydrolase"/>
    <property type="match status" value="1"/>
</dbReference>
<comment type="similarity">
    <text evidence="3">In the N-terminal section; belongs to the FlgJ family.</text>
</comment>
<dbReference type="KEGG" id="psym:J1N51_13945"/>
<dbReference type="SMART" id="SM00047">
    <property type="entry name" value="LYZ2"/>
    <property type="match status" value="1"/>
</dbReference>
<evidence type="ECO:0000256" key="9">
    <source>
        <dbReference type="ARBA" id="ARBA00023295"/>
    </source>
</evidence>
<gene>
    <name evidence="14" type="primary">flgJ</name>
    <name evidence="14" type="ORF">J1N51_13945</name>
</gene>
<keyword evidence="14" id="KW-0969">Cilium</keyword>
<dbReference type="RefSeq" id="WP_208831847.1">
    <property type="nucleotide sequence ID" value="NZ_CP072110.1"/>
</dbReference>
<dbReference type="GO" id="GO:0042597">
    <property type="term" value="C:periplasmic space"/>
    <property type="evidence" value="ECO:0007669"/>
    <property type="project" value="UniProtKB-SubCell"/>
</dbReference>
<organism evidence="14 15">
    <name type="scientific">Psychrosphaera ytuae</name>
    <dbReference type="NCBI Taxonomy" id="2820710"/>
    <lineage>
        <taxon>Bacteria</taxon>
        <taxon>Pseudomonadati</taxon>
        <taxon>Pseudomonadota</taxon>
        <taxon>Gammaproteobacteria</taxon>
        <taxon>Alteromonadales</taxon>
        <taxon>Pseudoalteromonadaceae</taxon>
        <taxon>Psychrosphaera</taxon>
    </lineage>
</organism>
<keyword evidence="15" id="KW-1185">Reference proteome</keyword>
<feature type="compositionally biased region" description="Polar residues" evidence="12">
    <location>
        <begin position="151"/>
        <end position="162"/>
    </location>
</feature>
<dbReference type="InterPro" id="IPR019301">
    <property type="entry name" value="Flagellar_prot_FlgJ_N"/>
</dbReference>
<dbReference type="NCBIfam" id="TIGR02541">
    <property type="entry name" value="flagell_FlgJ"/>
    <property type="match status" value="1"/>
</dbReference>
<evidence type="ECO:0000256" key="8">
    <source>
        <dbReference type="ARBA" id="ARBA00022801"/>
    </source>
</evidence>
<dbReference type="AlphaFoldDB" id="A0A975HI40"/>
<dbReference type="PANTHER" id="PTHR33308:SF9">
    <property type="entry name" value="PEPTIDOGLYCAN HYDROLASE FLGJ"/>
    <property type="match status" value="1"/>
</dbReference>
<keyword evidence="14" id="KW-0966">Cell projection</keyword>
<dbReference type="InterPro" id="IPR051056">
    <property type="entry name" value="Glycosyl_Hydrolase_73"/>
</dbReference>
<sequence>MNKIGDINNYHDLTGLQNLKAQAKNAPDSAESKEALKKAAQHFESIFIGMMLKSMREANKAFEEGNPMHSNTTRFFRDMYDQQLATDMSDNGSMGLADIIVQQLSGDTDSFKAASVLRNDATLANLQNIKASIKPNLDNSTVSVATPEQFDTQGNIEQNKQAQPKPDMSFESPEDFVNKLWDFAKNTAKKIGLNPAVMLAQSALETGWGQHVIKDQQGQSSFNLFNVKAHRDWEGDKAAKSTLEFENGVAVKKVEPFRVYNSIQDSFDDFIEFLNSNGRYQDALKSANDSEQFLQKLQHAGYATDPNYADKIIGILQSDRFKDMINNVTETVSFESEE</sequence>
<evidence type="ECO:0000313" key="14">
    <source>
        <dbReference type="EMBL" id="QTH63792.1"/>
    </source>
</evidence>
<name>A0A975HI40_9GAMM</name>
<feature type="region of interest" description="Disordered" evidence="12">
    <location>
        <begin position="151"/>
        <end position="170"/>
    </location>
</feature>
<accession>A0A975HI40</accession>
<dbReference type="GO" id="GO:0071973">
    <property type="term" value="P:bacterial-type flagellum-dependent cell motility"/>
    <property type="evidence" value="ECO:0007669"/>
    <property type="project" value="TreeGrafter"/>
</dbReference>
<dbReference type="PANTHER" id="PTHR33308">
    <property type="entry name" value="PEPTIDOGLYCAN HYDROLASE FLGJ"/>
    <property type="match status" value="1"/>
</dbReference>
<evidence type="ECO:0000256" key="11">
    <source>
        <dbReference type="ARBA" id="ARBA00030835"/>
    </source>
</evidence>
<comment type="subcellular location">
    <subcellularLocation>
        <location evidence="2">Periplasm</location>
    </subcellularLocation>
</comment>
<evidence type="ECO:0000256" key="7">
    <source>
        <dbReference type="ARBA" id="ARBA00022795"/>
    </source>
</evidence>
<dbReference type="Pfam" id="PF10135">
    <property type="entry name" value="Rod-binding"/>
    <property type="match status" value="1"/>
</dbReference>
<dbReference type="Pfam" id="PF01832">
    <property type="entry name" value="Glucosaminidase"/>
    <property type="match status" value="1"/>
</dbReference>
<protein>
    <recommendedName>
        <fullName evidence="5">Peptidoglycan hydrolase FlgJ</fullName>
    </recommendedName>
    <alternativeName>
        <fullName evidence="11">Muramidase FlgJ</fullName>
    </alternativeName>
</protein>
<keyword evidence="10" id="KW-0961">Cell wall biogenesis/degradation</keyword>
<evidence type="ECO:0000313" key="15">
    <source>
        <dbReference type="Proteomes" id="UP000682739"/>
    </source>
</evidence>
<evidence type="ECO:0000256" key="3">
    <source>
        <dbReference type="ARBA" id="ARBA00006880"/>
    </source>
</evidence>
<dbReference type="PRINTS" id="PR01002">
    <property type="entry name" value="FLGFLGJ"/>
</dbReference>
<reference evidence="14" key="1">
    <citation type="submission" date="2021-03" db="EMBL/GenBank/DDBJ databases">
        <title>Description of Psychrosphaera ytuae sp. nov. isolated from deep sea sediment of South China Sea.</title>
        <authorList>
            <person name="Zhang J."/>
            <person name="Xu X.-D."/>
        </authorList>
    </citation>
    <scope>NUCLEOTIDE SEQUENCE</scope>
    <source>
        <strain evidence="14">MTZ26</strain>
    </source>
</reference>
<evidence type="ECO:0000256" key="6">
    <source>
        <dbReference type="ARBA" id="ARBA00022764"/>
    </source>
</evidence>
<evidence type="ECO:0000256" key="4">
    <source>
        <dbReference type="ARBA" id="ARBA00007974"/>
    </source>
</evidence>
<evidence type="ECO:0000259" key="13">
    <source>
        <dbReference type="SMART" id="SM00047"/>
    </source>
</evidence>
<dbReference type="InterPro" id="IPR002901">
    <property type="entry name" value="MGlyc_endo_b_GlcNAc-like_dom"/>
</dbReference>